<sequence>MILILCKDITKKFQIIVYKKGIEKCHRDPSFDRTTVKQINNHSIVTDQKLTRGITTAGKIV</sequence>
<protein>
    <submittedName>
        <fullName evidence="1">Uncharacterized protein</fullName>
    </submittedName>
</protein>
<keyword evidence="2" id="KW-1185">Reference proteome</keyword>
<organism evidence="1 2">
    <name type="scientific">Brachionus plicatilis</name>
    <name type="common">Marine rotifer</name>
    <name type="synonym">Brachionus muelleri</name>
    <dbReference type="NCBI Taxonomy" id="10195"/>
    <lineage>
        <taxon>Eukaryota</taxon>
        <taxon>Metazoa</taxon>
        <taxon>Spiralia</taxon>
        <taxon>Gnathifera</taxon>
        <taxon>Rotifera</taxon>
        <taxon>Eurotatoria</taxon>
        <taxon>Monogononta</taxon>
        <taxon>Pseudotrocha</taxon>
        <taxon>Ploima</taxon>
        <taxon>Brachionidae</taxon>
        <taxon>Brachionus</taxon>
    </lineage>
</organism>
<reference evidence="1 2" key="1">
    <citation type="journal article" date="2018" name="Sci. Rep.">
        <title>Genomic signatures of local adaptation to the degree of environmental predictability in rotifers.</title>
        <authorList>
            <person name="Franch-Gras L."/>
            <person name="Hahn C."/>
            <person name="Garcia-Roger E.M."/>
            <person name="Carmona M.J."/>
            <person name="Serra M."/>
            <person name="Gomez A."/>
        </authorList>
    </citation>
    <scope>NUCLEOTIDE SEQUENCE [LARGE SCALE GENOMIC DNA]</scope>
    <source>
        <strain evidence="1">HYR1</strain>
    </source>
</reference>
<dbReference type="AlphaFoldDB" id="A0A3M7RXG3"/>
<accession>A0A3M7RXG3</accession>
<name>A0A3M7RXG3_BRAPC</name>
<proteinExistence type="predicted"/>
<gene>
    <name evidence="1" type="ORF">BpHYR1_049213</name>
</gene>
<dbReference type="Proteomes" id="UP000276133">
    <property type="component" value="Unassembled WGS sequence"/>
</dbReference>
<comment type="caution">
    <text evidence="1">The sequence shown here is derived from an EMBL/GenBank/DDBJ whole genome shotgun (WGS) entry which is preliminary data.</text>
</comment>
<evidence type="ECO:0000313" key="2">
    <source>
        <dbReference type="Proteomes" id="UP000276133"/>
    </source>
</evidence>
<dbReference type="EMBL" id="REGN01002441">
    <property type="protein sequence ID" value="RNA28058.1"/>
    <property type="molecule type" value="Genomic_DNA"/>
</dbReference>
<evidence type="ECO:0000313" key="1">
    <source>
        <dbReference type="EMBL" id="RNA28058.1"/>
    </source>
</evidence>